<gene>
    <name evidence="1" type="ORF">AMAG_09908</name>
</gene>
<proteinExistence type="predicted"/>
<dbReference type="VEuPathDB" id="FungiDB:AMAG_09908"/>
<name>A0A0L0SPY7_ALLM3</name>
<dbReference type="EMBL" id="GG745345">
    <property type="protein sequence ID" value="KNE64547.1"/>
    <property type="molecule type" value="Genomic_DNA"/>
</dbReference>
<evidence type="ECO:0000313" key="1">
    <source>
        <dbReference type="EMBL" id="KNE64547.1"/>
    </source>
</evidence>
<keyword evidence="2" id="KW-1185">Reference proteome</keyword>
<organism evidence="1 2">
    <name type="scientific">Allomyces macrogynus (strain ATCC 38327)</name>
    <name type="common">Allomyces javanicus var. macrogynus</name>
    <dbReference type="NCBI Taxonomy" id="578462"/>
    <lineage>
        <taxon>Eukaryota</taxon>
        <taxon>Fungi</taxon>
        <taxon>Fungi incertae sedis</taxon>
        <taxon>Blastocladiomycota</taxon>
        <taxon>Blastocladiomycetes</taxon>
        <taxon>Blastocladiales</taxon>
        <taxon>Blastocladiaceae</taxon>
        <taxon>Allomyces</taxon>
    </lineage>
</organism>
<reference evidence="2" key="2">
    <citation type="submission" date="2009-11" db="EMBL/GenBank/DDBJ databases">
        <title>The Genome Sequence of Allomyces macrogynus strain ATCC 38327.</title>
        <authorList>
            <consortium name="The Broad Institute Genome Sequencing Platform"/>
            <person name="Russ C."/>
            <person name="Cuomo C."/>
            <person name="Shea T."/>
            <person name="Young S.K."/>
            <person name="Zeng Q."/>
            <person name="Koehrsen M."/>
            <person name="Haas B."/>
            <person name="Borodovsky M."/>
            <person name="Guigo R."/>
            <person name="Alvarado L."/>
            <person name="Berlin A."/>
            <person name="Borenstein D."/>
            <person name="Chen Z."/>
            <person name="Engels R."/>
            <person name="Freedman E."/>
            <person name="Gellesch M."/>
            <person name="Goldberg J."/>
            <person name="Griggs A."/>
            <person name="Gujja S."/>
            <person name="Heiman D."/>
            <person name="Hepburn T."/>
            <person name="Howarth C."/>
            <person name="Jen D."/>
            <person name="Larson L."/>
            <person name="Lewis B."/>
            <person name="Mehta T."/>
            <person name="Park D."/>
            <person name="Pearson M."/>
            <person name="Roberts A."/>
            <person name="Saif S."/>
            <person name="Shenoy N."/>
            <person name="Sisk P."/>
            <person name="Stolte C."/>
            <person name="Sykes S."/>
            <person name="Walk T."/>
            <person name="White J."/>
            <person name="Yandava C."/>
            <person name="Burger G."/>
            <person name="Gray M.W."/>
            <person name="Holland P.W.H."/>
            <person name="King N."/>
            <person name="Lang F.B.F."/>
            <person name="Roger A.J."/>
            <person name="Ruiz-Trillo I."/>
            <person name="Lander E."/>
            <person name="Nusbaum C."/>
        </authorList>
    </citation>
    <scope>NUCLEOTIDE SEQUENCE [LARGE SCALE GENOMIC DNA]</scope>
    <source>
        <strain evidence="2">ATCC 38327</strain>
    </source>
</reference>
<reference evidence="1 2" key="1">
    <citation type="submission" date="2009-11" db="EMBL/GenBank/DDBJ databases">
        <title>Annotation of Allomyces macrogynus ATCC 38327.</title>
        <authorList>
            <consortium name="The Broad Institute Genome Sequencing Platform"/>
            <person name="Russ C."/>
            <person name="Cuomo C."/>
            <person name="Burger G."/>
            <person name="Gray M.W."/>
            <person name="Holland P.W.H."/>
            <person name="King N."/>
            <person name="Lang F.B.F."/>
            <person name="Roger A.J."/>
            <person name="Ruiz-Trillo I."/>
            <person name="Young S.K."/>
            <person name="Zeng Q."/>
            <person name="Gargeya S."/>
            <person name="Fitzgerald M."/>
            <person name="Haas B."/>
            <person name="Abouelleil A."/>
            <person name="Alvarado L."/>
            <person name="Arachchi H.M."/>
            <person name="Berlin A."/>
            <person name="Chapman S.B."/>
            <person name="Gearin G."/>
            <person name="Goldberg J."/>
            <person name="Griggs A."/>
            <person name="Gujja S."/>
            <person name="Hansen M."/>
            <person name="Heiman D."/>
            <person name="Howarth C."/>
            <person name="Larimer J."/>
            <person name="Lui A."/>
            <person name="MacDonald P.J.P."/>
            <person name="McCowen C."/>
            <person name="Montmayeur A."/>
            <person name="Murphy C."/>
            <person name="Neiman D."/>
            <person name="Pearson M."/>
            <person name="Priest M."/>
            <person name="Roberts A."/>
            <person name="Saif S."/>
            <person name="Shea T."/>
            <person name="Sisk P."/>
            <person name="Stolte C."/>
            <person name="Sykes S."/>
            <person name="Wortman J."/>
            <person name="Nusbaum C."/>
            <person name="Birren B."/>
        </authorList>
    </citation>
    <scope>NUCLEOTIDE SEQUENCE [LARGE SCALE GENOMIC DNA]</scope>
    <source>
        <strain evidence="1 2">ATCC 38327</strain>
    </source>
</reference>
<dbReference type="AlphaFoldDB" id="A0A0L0SPY7"/>
<dbReference type="Proteomes" id="UP000054350">
    <property type="component" value="Unassembled WGS sequence"/>
</dbReference>
<accession>A0A0L0SPY7</accession>
<evidence type="ECO:0000313" key="2">
    <source>
        <dbReference type="Proteomes" id="UP000054350"/>
    </source>
</evidence>
<dbReference type="OrthoDB" id="4703at2759"/>
<protein>
    <submittedName>
        <fullName evidence="1">Uncharacterized protein</fullName>
    </submittedName>
</protein>
<sequence>MLSWDLRDLGVASQWHRARAFLMSVAWPRALRSCPVCGLGPCRARVSSRGMRRRLRMRPSRTRPRFGPVRASNWHPFLASASADGTVQITNGNRVATGAARAVKSMPCVTLTVVDVRKSEDGSMVMADKTQFHDHRGGAAAVAAGAGTGRTKLDAPVIKFDDEVAQQVVAWSNLRESCGWLASAGSAGLVRVENVAVEPAE</sequence>